<feature type="chain" id="PRO_5007372076" evidence="1">
    <location>
        <begin position="20"/>
        <end position="70"/>
    </location>
</feature>
<dbReference type="EMBL" id="JFHC01000064">
    <property type="protein sequence ID" value="KDR39220.1"/>
    <property type="molecule type" value="Genomic_DNA"/>
</dbReference>
<comment type="caution">
    <text evidence="2">The sequence shown here is derived from an EMBL/GenBank/DDBJ whole genome shotgun (WGS) entry which is preliminary data.</text>
</comment>
<evidence type="ECO:0000313" key="2">
    <source>
        <dbReference type="EMBL" id="KDR39220.1"/>
    </source>
</evidence>
<dbReference type="RefSeq" id="WP_035931478.1">
    <property type="nucleotide sequence ID" value="NZ_CADFFX010000020.1"/>
</dbReference>
<dbReference type="STRING" id="60547.GCA_000751215_02963"/>
<accession>A0A069PF78</accession>
<feature type="signal peptide" evidence="1">
    <location>
        <begin position="1"/>
        <end position="19"/>
    </location>
</feature>
<evidence type="ECO:0000313" key="3">
    <source>
        <dbReference type="Proteomes" id="UP000027466"/>
    </source>
</evidence>
<name>A0A069PF78_9BURK</name>
<keyword evidence="1" id="KW-0732">Signal</keyword>
<proteinExistence type="predicted"/>
<organism evidence="2 3">
    <name type="scientific">Caballeronia glathei</name>
    <dbReference type="NCBI Taxonomy" id="60547"/>
    <lineage>
        <taxon>Bacteria</taxon>
        <taxon>Pseudomonadati</taxon>
        <taxon>Pseudomonadota</taxon>
        <taxon>Betaproteobacteria</taxon>
        <taxon>Burkholderiales</taxon>
        <taxon>Burkholderiaceae</taxon>
        <taxon>Caballeronia</taxon>
    </lineage>
</organism>
<sequence>MKKIITSIIALAAATNAHAFAVTAYSTGQQELVQTVTGQTVVRCHFQYSGQEFTKLYPFGTICPMSIEVE</sequence>
<gene>
    <name evidence="2" type="ORF">BG61_34360</name>
</gene>
<reference evidence="2 3" key="1">
    <citation type="submission" date="2014-03" db="EMBL/GenBank/DDBJ databases">
        <title>Draft Genome Sequences of Four Burkholderia Strains.</title>
        <authorList>
            <person name="Liu X.Y."/>
            <person name="Li C.X."/>
            <person name="Xu J.H."/>
        </authorList>
    </citation>
    <scope>NUCLEOTIDE SEQUENCE [LARGE SCALE GENOMIC DNA]</scope>
    <source>
        <strain evidence="2 3">DSM 50014</strain>
    </source>
</reference>
<keyword evidence="3" id="KW-1185">Reference proteome</keyword>
<evidence type="ECO:0000256" key="1">
    <source>
        <dbReference type="SAM" id="SignalP"/>
    </source>
</evidence>
<dbReference type="Proteomes" id="UP000027466">
    <property type="component" value="Unassembled WGS sequence"/>
</dbReference>
<protein>
    <submittedName>
        <fullName evidence="2">Uncharacterized protein</fullName>
    </submittedName>
</protein>
<dbReference type="AlphaFoldDB" id="A0A069PF78"/>